<dbReference type="Proteomes" id="UP000480275">
    <property type="component" value="Unassembled WGS sequence"/>
</dbReference>
<evidence type="ECO:0000313" key="2">
    <source>
        <dbReference type="Proteomes" id="UP000480275"/>
    </source>
</evidence>
<gene>
    <name evidence="1" type="ORF">GHK24_03085</name>
</gene>
<dbReference type="AlphaFoldDB" id="A0A6L5JVX9"/>
<evidence type="ECO:0000313" key="1">
    <source>
        <dbReference type="EMBL" id="MQY50764.1"/>
    </source>
</evidence>
<sequence>MPTTAKALFDAAFAGPRDPRSEAYKAGVLAALRYRIDGDRMTNPFPPASAESDAWYAGTSEGHALWRNHQSVADRLAA</sequence>
<dbReference type="OrthoDB" id="9132780at2"/>
<name>A0A6L5JVX9_RHOTE</name>
<accession>A0A6L5JVX9</accession>
<organism evidence="1 2">
    <name type="scientific">Rhodocyclus tenuis</name>
    <name type="common">Rhodospirillum tenue</name>
    <dbReference type="NCBI Taxonomy" id="1066"/>
    <lineage>
        <taxon>Bacteria</taxon>
        <taxon>Pseudomonadati</taxon>
        <taxon>Pseudomonadota</taxon>
        <taxon>Betaproteobacteria</taxon>
        <taxon>Rhodocyclales</taxon>
        <taxon>Rhodocyclaceae</taxon>
        <taxon>Rhodocyclus</taxon>
    </lineage>
</organism>
<dbReference type="EMBL" id="WIXJ01000002">
    <property type="protein sequence ID" value="MQY50764.1"/>
    <property type="molecule type" value="Genomic_DNA"/>
</dbReference>
<reference evidence="1 2" key="1">
    <citation type="submission" date="2019-10" db="EMBL/GenBank/DDBJ databases">
        <title>Whole-genome sequence of the purple nonsulfur photosynthetic bacterium Rhodocyclus tenuis.</title>
        <authorList>
            <person name="Kyndt J.A."/>
            <person name="Meyer T.E."/>
        </authorList>
    </citation>
    <scope>NUCLEOTIDE SEQUENCE [LARGE SCALE GENOMIC DNA]</scope>
    <source>
        <strain evidence="1 2">DSM 110</strain>
    </source>
</reference>
<protein>
    <submittedName>
        <fullName evidence="1">Uncharacterized protein</fullName>
    </submittedName>
</protein>
<comment type="caution">
    <text evidence="1">The sequence shown here is derived from an EMBL/GenBank/DDBJ whole genome shotgun (WGS) entry which is preliminary data.</text>
</comment>
<proteinExistence type="predicted"/>